<evidence type="ECO:0000256" key="10">
    <source>
        <dbReference type="SAM" id="MobiDB-lite"/>
    </source>
</evidence>
<dbReference type="InterPro" id="IPR011030">
    <property type="entry name" value="Lipovitellin_superhlx_dom"/>
</dbReference>
<dbReference type="SUPFAM" id="SSF53300">
    <property type="entry name" value="vWA-like"/>
    <property type="match status" value="1"/>
</dbReference>
<keyword evidence="6" id="KW-0445">Lipid transport</keyword>
<evidence type="ECO:0000256" key="4">
    <source>
        <dbReference type="ARBA" id="ARBA00022729"/>
    </source>
</evidence>
<reference evidence="14" key="1">
    <citation type="journal article" date="2014" name="PLoS ONE">
        <title>Transcriptome-Based Identification of ABC Transporters in the Western Tarnished Plant Bug Lygus hesperus.</title>
        <authorList>
            <person name="Hull J.J."/>
            <person name="Chaney K."/>
            <person name="Geib S.M."/>
            <person name="Fabrick J.A."/>
            <person name="Brent C.S."/>
            <person name="Walsh D."/>
            <person name="Lavine L.C."/>
        </authorList>
    </citation>
    <scope>NUCLEOTIDE SEQUENCE</scope>
</reference>
<dbReference type="GO" id="GO:0005576">
    <property type="term" value="C:extracellular region"/>
    <property type="evidence" value="ECO:0007669"/>
    <property type="project" value="UniProtKB-SubCell"/>
</dbReference>
<dbReference type="Pfam" id="PF00094">
    <property type="entry name" value="VWD"/>
    <property type="match status" value="1"/>
</dbReference>
<keyword evidence="2" id="KW-0813">Transport</keyword>
<feature type="domain" description="VWFD" evidence="13">
    <location>
        <begin position="3617"/>
        <end position="3785"/>
    </location>
</feature>
<feature type="signal peptide" evidence="11">
    <location>
        <begin position="1"/>
        <end position="19"/>
    </location>
</feature>
<dbReference type="Pfam" id="PF01347">
    <property type="entry name" value="Vitellogenin_N"/>
    <property type="match status" value="1"/>
</dbReference>
<protein>
    <recommendedName>
        <fullName evidence="15">Apolipophorins</fullName>
    </recommendedName>
</protein>
<gene>
    <name evidence="14" type="ORF">CM83_78715</name>
</gene>
<feature type="chain" id="PRO_5002054443" description="Apolipophorins" evidence="11">
    <location>
        <begin position="20"/>
        <end position="4187"/>
    </location>
</feature>
<dbReference type="PANTHER" id="PTHR23345">
    <property type="entry name" value="VITELLOGENIN-RELATED"/>
    <property type="match status" value="1"/>
</dbReference>
<dbReference type="InterPro" id="IPR015816">
    <property type="entry name" value="Vitellinogen_b-sht_N"/>
</dbReference>
<dbReference type="Gene3D" id="2.20.80.10">
    <property type="entry name" value="Lipovitellin-phosvitin complex, chain A, domain 4"/>
    <property type="match status" value="1"/>
</dbReference>
<organism evidence="14">
    <name type="scientific">Lygus hesperus</name>
    <name type="common">Western plant bug</name>
    <dbReference type="NCBI Taxonomy" id="30085"/>
    <lineage>
        <taxon>Eukaryota</taxon>
        <taxon>Metazoa</taxon>
        <taxon>Ecdysozoa</taxon>
        <taxon>Arthropoda</taxon>
        <taxon>Hexapoda</taxon>
        <taxon>Insecta</taxon>
        <taxon>Pterygota</taxon>
        <taxon>Neoptera</taxon>
        <taxon>Paraneoptera</taxon>
        <taxon>Hemiptera</taxon>
        <taxon>Heteroptera</taxon>
        <taxon>Panheteroptera</taxon>
        <taxon>Cimicomorpha</taxon>
        <taxon>Miridae</taxon>
        <taxon>Mirini</taxon>
        <taxon>Lygus</taxon>
    </lineage>
</organism>
<dbReference type="Gene3D" id="1.25.10.20">
    <property type="entry name" value="Vitellinogen, superhelical"/>
    <property type="match status" value="1"/>
</dbReference>
<comment type="caution">
    <text evidence="9">Lacks conserved residue(s) required for the propagation of feature annotation.</text>
</comment>
<evidence type="ECO:0000256" key="8">
    <source>
        <dbReference type="ARBA" id="ARBA00023180"/>
    </source>
</evidence>
<dbReference type="Pfam" id="PF09172">
    <property type="entry name" value="Vit_open_b-sht"/>
    <property type="match status" value="1"/>
</dbReference>
<keyword evidence="8" id="KW-0325">Glycoprotein</keyword>
<dbReference type="InterPro" id="IPR015255">
    <property type="entry name" value="Vitellinogen_open_b-sht"/>
</dbReference>
<dbReference type="Pfam" id="PF08742">
    <property type="entry name" value="C8"/>
    <property type="match status" value="1"/>
</dbReference>
<evidence type="ECO:0000313" key="14">
    <source>
        <dbReference type="EMBL" id="JAG22282.1"/>
    </source>
</evidence>
<dbReference type="SMART" id="SM00638">
    <property type="entry name" value="LPD_N"/>
    <property type="match status" value="1"/>
</dbReference>
<dbReference type="InterPro" id="IPR001747">
    <property type="entry name" value="Vitellogenin_N"/>
</dbReference>
<dbReference type="InterPro" id="IPR009454">
    <property type="entry name" value="Lipid_transpt_open_b-sht"/>
</dbReference>
<evidence type="ECO:0000256" key="5">
    <source>
        <dbReference type="ARBA" id="ARBA00022761"/>
    </source>
</evidence>
<dbReference type="SMART" id="SM00216">
    <property type="entry name" value="VWD"/>
    <property type="match status" value="1"/>
</dbReference>
<dbReference type="InterPro" id="IPR050733">
    <property type="entry name" value="Vitellogenin/Apolipophorin"/>
</dbReference>
<proteinExistence type="predicted"/>
<dbReference type="PROSITE" id="PS51233">
    <property type="entry name" value="VWFD"/>
    <property type="match status" value="1"/>
</dbReference>
<dbReference type="GO" id="GO:0005319">
    <property type="term" value="F:lipid transporter activity"/>
    <property type="evidence" value="ECO:0007669"/>
    <property type="project" value="InterPro"/>
</dbReference>
<evidence type="ECO:0000256" key="6">
    <source>
        <dbReference type="ARBA" id="ARBA00023055"/>
    </source>
</evidence>
<dbReference type="GO" id="GO:0045735">
    <property type="term" value="F:nutrient reservoir activity"/>
    <property type="evidence" value="ECO:0007669"/>
    <property type="project" value="UniProtKB-KW"/>
</dbReference>
<evidence type="ECO:0000256" key="1">
    <source>
        <dbReference type="ARBA" id="ARBA00004613"/>
    </source>
</evidence>
<comment type="subcellular location">
    <subcellularLocation>
        <location evidence="1">Secreted</location>
    </subcellularLocation>
</comment>
<dbReference type="InterPro" id="IPR015817">
    <property type="entry name" value="Vitellinogen_open_b-sht_sub1"/>
</dbReference>
<accession>A0A0A9XNG6</accession>
<dbReference type="Pfam" id="PF06448">
    <property type="entry name" value="DUF1081"/>
    <property type="match status" value="1"/>
</dbReference>
<sequence length="4187" mass="481111">MRTILQLMLVWLLAAEVSSSRRFRDPEKCGAPKCKASPKFGFLAGLKYEYAYSIATSTMFDGAGNSSSNLFITANVSIKFRTACEGVLEVSNPILTYGTSDNNSTDPHKNSLFDSSLSKNVLRFAFDDGVIKEICPSVDEPIWVLNMKRGILSFLQNTMDRFDVDQTSHERDVNGDCLVGYFFKEVNGTTLVIDKNTDLKSCVNRYQIYSIVPMTPYVFQKKYHKWTPLNSYLNCSQHVDHKIFKSIRCVEEHAFQPFHNKTNGAKTFSRSQLELIRESQFNLIEEEEMKKLGTVQSREALLFDHRRPKKVTHDNLLEIKSHIMNLCKLHEEKFQPKYPDIVNRFIHMARDLSLEALTNLYSVSTTLCETGRKHVLDALPYIRSKASTKVMVEIVLNHEVSHETVEEWLLVMAFFPRPDYETIESVSRLLLNGRLDQQTLFSVTTMFRGYCMGHRPCENQPPIRQSLEKIEMLFNSSCFTHQSEYNQSAIIALKAVGNAGVLTPTLASSLKQCVKNDALPYEFKLEAITAHRRLPCETNQKTLLEVFKNQTVHEELRIAAFLQLMNCPTYSILRAVKQALIEEEFNQVGSFVWSHLNTLMKSSQPSRVEIQAMLQDEEISEKFNMDPRKFSRNYETSIFFNEFGLGGSIEANVIFTRSSYIPRNVMVNLTLNVFGETLNVMELDFRLQGLERYAENLFSGDALFSRESLQEAMKLIRVVRSEPNKWQYLLNSIPFKKVMDSVRIKCSLKMFGNELRYHTINGHTEFIEFIDLLNPMKVIRTFLSGQEITFDRSAMLIDASYITPMSTGIPMKLNTIGTATFIIDAMGLVNTTEFSKKLKLDLEGKLNPSVGVNVEGVMEVDAFLTTSGVKFKGSVFTSTALDGSLKWENYKLLKFTFHLPMIKSDILHAETQLLLVTNDEEIILKGDTAGRTEKSLCSWSFLDDTIGLKLCASTLLPNSTYLLESPMFLFSGPLKFEFFLEKSDPTAKTYIIEYRLDTFANNKSMITLKLETPGSITRRGLSAVIDLDTQSQNLTLVYQSALSHVLAQGYYKNTPSEKMANFGLDINGKKHIDIQLGFEVKEGKYGKTYFPKVMFAINGKRIVYLQGSMKCVAKKGISQCDIDMNFQTQKFATDVNGYIRLSDASFATNIKMDYRFNERKFETVRIEVKVGNKSTKFLTFYNGELQLESTAYPDINMVTSMNFTKAQSHIDWVIDMYTNPFISDDDKKLRVTWIYQQYKFNTALDKLNTSLAIKKPNSDIDIKLGFSKLQTPGNLNLMILTRYATKKEIVASFDVHVPRGTLFYFESKLVVMLHGAKHHLTLFSKVFEKIPRDYDIELLGTWFSGHNLSVKGMYQDKSSISYTVNPIISHSLKLLARSQLFNDVLFIGRVTTRDNEYNADVEVEHNEIKYGVSLKYSQPFIGIYESEGKVVYNKTVYSLTNFIDVAKKKMNLELHFDRFRDVHITVHGIINRTLLDAGLDLKWDANRDPSQKLIVIVNSKSYGKINHDGKFIIEYPGKIITGVYFLQHKFTDYIFSLKVDWSPKDVFDAYFHVIYDIPDSGLAEFRGKVDTPFKNWEQVALSYKMKLENQRLTSNGSVTWQKNQRADVEVSYFYNISPDDTQLIFISTLNSTIPEVNSMKGILKHQQKKREFASELIIQTNVNNTILLGASGARMRTETSSHYNGSVNIMTPFETAKRASAVGELNIYPEKFEGKLKLAGNGKKYTTSVKGYMKIITESQLLFQVETPFDKYKAITGKLMFSATNKTFFADLKSCVSCISPASLGAEIIYIYHNTSNFNLKLGLHSSISFVRKLLIVGKRNPSTVDARFVWNNVILGLIGRSHYTSWKDLEYALQLFTPIEGYNKASMIAKLMLEGRIDFEALLNVAEKKIGLKVQSMFHPDENFAVPDFDSDPPRKNKNSTEDRIPVPQITPEDLYFGTVYWRGFCQLDTPMYPTVYGLVRILEDDENEYNTIAFVSFPFGQLRLEDDFIFVDFMNIKNSLEVKTSCYCVELVKCFMVVAGNHGNQFKTELNAQATLNTVFYEVTSMGSYSFIPISEDSGKEGSYHLMTMFKSPLILLNYLFIDSHIFVESPMYVGNTTIIHNNSSFKLDGVVETDDSYFDATVGAKINSSMLGLPDCSVRLFKDFTDFEKKVIVVVALPNEKGDDLVHYGIEGLYHYDPPNYLKTDLEIITPYSNIGIIKASAQYTYDPKNVHYFLETFLRYSKQTEIRASCSILTDTVSFSVDSTYDRLKKININGTLKNNAGVKTLQAVMSSDREFKLMGWATVIPNRPLMVEVKLYKTATNEEILGIILNAMKKNSSYNVDALILKAGGKIHILCDYTPLSEWGRKIDIMVQTTYPKFESLNMSAVLLNEGYSLMVYKIKGNIKSKWISTAVNINGDLSFQDNGGVSHTHVQSPQLSFQSQIMWMMEKFENVFIDIKGDGAYGEIRKELAAHLHFWNLNNEFQKIAFSTDVNFNVKDWWLCANATLLWPLWRDLKFLSYVILPNKTEEVHTIMAHMLYKKDFSYGAHLLKYFRHPQQFDFITMSEFAVSTTNTKGAFLVKTKQHRIHDKFNLDISNKEYYLHNVLESTNMKEVLTIDMSYKRPKNRLIRMDIHYPYPTKVVEAHVDFETLSNFLANMNCSTPFKAFPYIQVVVKAVSTREYYVRLAEAKWTRNSATFNYTHTSNYDNQIQFTEGSVLVDFPLATRHSGLLKYTYESSDTKATGRSSLSYNNESLMSGNYTRSSEFTARTSKDNIAIHVNNNFLPAGIIYNHRLSKKYTDREIPYTDIKQLEFSKLTDGDDNYHFIGEYRVDQTEKNQLVALQGKYGEREAVICKFTEGEEHFISSANITFHPDVWFGTGINIQHKKFGKEVEFNVSYPRRNFALVADYLWNGSAIMTELTVYPNKFKEAKSVTGIARWYRVGDSDRSRIVIMIGHPTFEKNVTLIVNYAEYDDVLLELNTTLEYSMDSHKKLSINGSVINKSIDPNVLYEFEVLAIHPASRLRITEFGYLQIKDRIFEIDTNVTYKRSYFPLMFSYTNFKIDIKEKFFEIEKKSLRDVSFVKGKYGKKGSKHYINSTLRSGQDISIASDFFVDFDNTETELVMTFTPDSSEKLLMKGWYRDNRHAVLDVWRTFDIIEINDIHFFTRLNHSRLLAAALVWRPEIRSDITSFLQSSSSFVWNYAVETAEFWTTYIKAETIDTLTDIWVDAKPILQDFLDDVRNMDELKEDIEWVKEVFERAYDDNEFYMQDIYEMYESFAEEMSFKDKMAHVPKLFNELYELMGETGETIRESILWLVETAKKMYDKVVEIVRGIMTGETINKISEYLKQLTSKYDKLIKDMHISFIHYMEHLLAEASEVMHLYWMKVTTTIEPAFIQFAHYIESVFWESGKRTLEFLYEKQSELMRSAVFQRNANFTKDLDKFYQDLTKNDFFTNLKKYAKMLYDIVTQKYISAVPFGNELNQIGTEIVTEVTELYKLPMVNFTIELSKEIYSQVKWTYDFLKIRERFERILPLLYSMIIDLTHTALDNEITNHDSRTKFIFEPGLGKIILEQKLPAPWHSFNETPNFEEIPEYKLLKKVHSVITPSNTSFWYYYYKYAPLLDPGTWFPPYDGHSIIVGTKFLKTFDGKIYDFSGRCSYLLANDFVGKKFSLFLRYTDTHQYVISLLSNDRLVDIDLSKNTVTIQDEPSPLHLPKQIRDLYITATNGVATLKSKSGFELNCNFKYDVCTFSISGWFFGKTAGLLGTLDNEAATDFLTSDGTIQHDANTFINSWSLHNCLSKSDVTEKEDNPKNSESCTSIFQMKTSPFAACYPMVDPSFYQQMCMKSYPELYDDEICTSAQAYIAACKENYVPLKIPSSCVECTMNHHLLEEGELISLDKETIVQSTDVVFIMEAKECNQYMREKRMVNTFITILTNELQSVGLTDNRFAVVTYGGNGIFDQPQSIVVDNHLFTHERHISKFFERIESGNGNTDIFNALRFATRLHYRPGVSKTFILIPCSDCDLSNMTVEYSALNQIFLEKNITLHVLMNADFDLEKLRVNKMMFYGLDSEKAYTKSDFKVLKGDSDLRRQIKLTKSMMGYCTSLALETNGTIFTGKRMGVENMALVKKFSSVFARRIASTALPDTCQRCECTTDENGIEYLECLPCSIPVPAYADFDFKENNTIFFLQAFDQISDSDLGNS</sequence>
<dbReference type="InterPro" id="IPR036465">
    <property type="entry name" value="vWFA_dom_sf"/>
</dbReference>
<dbReference type="GO" id="GO:0032991">
    <property type="term" value="C:protein-containing complex"/>
    <property type="evidence" value="ECO:0007669"/>
    <property type="project" value="UniProtKB-ARBA"/>
</dbReference>
<evidence type="ECO:0000256" key="9">
    <source>
        <dbReference type="PROSITE-ProRule" id="PRU00557"/>
    </source>
</evidence>
<evidence type="ECO:0000256" key="2">
    <source>
        <dbReference type="ARBA" id="ARBA00022448"/>
    </source>
</evidence>
<reference evidence="14" key="2">
    <citation type="submission" date="2014-07" db="EMBL/GenBank/DDBJ databases">
        <authorList>
            <person name="Hull J."/>
        </authorList>
    </citation>
    <scope>NUCLEOTIDE SEQUENCE</scope>
</reference>
<evidence type="ECO:0000256" key="3">
    <source>
        <dbReference type="ARBA" id="ARBA00022525"/>
    </source>
</evidence>
<dbReference type="SUPFAM" id="SSF48431">
    <property type="entry name" value="Lipovitellin-phosvitin complex, superhelical domain"/>
    <property type="match status" value="1"/>
</dbReference>
<keyword evidence="3" id="KW-0964">Secreted</keyword>
<evidence type="ECO:0000256" key="11">
    <source>
        <dbReference type="SAM" id="SignalP"/>
    </source>
</evidence>
<keyword evidence="5" id="KW-0758">Storage protein</keyword>
<keyword evidence="4 11" id="KW-0732">Signal</keyword>
<dbReference type="InterPro" id="IPR014853">
    <property type="entry name" value="VWF/SSPO/ZAN-like_Cys-rich_dom"/>
</dbReference>
<dbReference type="SMART" id="SM01169">
    <property type="entry name" value="DUF1943"/>
    <property type="match status" value="1"/>
</dbReference>
<feature type="region of interest" description="Disordered" evidence="10">
    <location>
        <begin position="1905"/>
        <end position="1925"/>
    </location>
</feature>
<dbReference type="PROSITE" id="PS51211">
    <property type="entry name" value="VITELLOGENIN"/>
    <property type="match status" value="1"/>
</dbReference>
<dbReference type="InterPro" id="IPR015819">
    <property type="entry name" value="Lipid_transp_b-sht_shell"/>
</dbReference>
<evidence type="ECO:0000259" key="13">
    <source>
        <dbReference type="PROSITE" id="PS51233"/>
    </source>
</evidence>
<evidence type="ECO:0000256" key="7">
    <source>
        <dbReference type="ARBA" id="ARBA00023157"/>
    </source>
</evidence>
<keyword evidence="7" id="KW-1015">Disulfide bond</keyword>
<dbReference type="InterPro" id="IPR001846">
    <property type="entry name" value="VWF_type-D"/>
</dbReference>
<evidence type="ECO:0000259" key="12">
    <source>
        <dbReference type="PROSITE" id="PS51211"/>
    </source>
</evidence>
<dbReference type="Gene3D" id="2.20.50.20">
    <property type="entry name" value="Lipovitellin. Chain A, domain 3"/>
    <property type="match status" value="1"/>
</dbReference>
<dbReference type="EMBL" id="GBHO01021322">
    <property type="protein sequence ID" value="JAG22282.1"/>
    <property type="molecule type" value="Transcribed_RNA"/>
</dbReference>
<dbReference type="Gene3D" id="2.30.230.10">
    <property type="entry name" value="Lipovitellin, beta-sheet shell regions, chain A"/>
    <property type="match status" value="1"/>
</dbReference>
<evidence type="ECO:0008006" key="15">
    <source>
        <dbReference type="Google" id="ProtNLM"/>
    </source>
</evidence>
<dbReference type="PANTHER" id="PTHR23345:SF15">
    <property type="entry name" value="VITELLOGENIN 1-RELATED"/>
    <property type="match status" value="1"/>
</dbReference>
<feature type="compositionally biased region" description="Basic and acidic residues" evidence="10">
    <location>
        <begin position="1913"/>
        <end position="1925"/>
    </location>
</feature>
<dbReference type="SUPFAM" id="SSF56968">
    <property type="entry name" value="Lipovitellin-phosvitin complex, beta-sheet shell regions"/>
    <property type="match status" value="2"/>
</dbReference>
<name>A0A0A9XNG6_LYGHE</name>
<feature type="domain" description="Vitellogenin" evidence="12">
    <location>
        <begin position="42"/>
        <end position="665"/>
    </location>
</feature>